<gene>
    <name evidence="2" type="ORF">BB561_000669</name>
</gene>
<proteinExistence type="predicted"/>
<reference evidence="2 3" key="1">
    <citation type="journal article" date="2018" name="MBio">
        <title>Comparative Genomics Reveals the Core Gene Toolbox for the Fungus-Insect Symbiosis.</title>
        <authorList>
            <person name="Wang Y."/>
            <person name="Stata M."/>
            <person name="Wang W."/>
            <person name="Stajich J.E."/>
            <person name="White M.M."/>
            <person name="Moncalvo J.M."/>
        </authorList>
    </citation>
    <scope>NUCLEOTIDE SEQUENCE [LARGE SCALE GENOMIC DNA]</scope>
    <source>
        <strain evidence="2 3">SWE-8-4</strain>
    </source>
</reference>
<protein>
    <recommendedName>
        <fullName evidence="4">Kinetochore protein Spc24</fullName>
    </recommendedName>
</protein>
<keyword evidence="3" id="KW-1185">Reference proteome</keyword>
<name>A0A2T9YY51_9FUNG</name>
<sequence length="176" mass="19916">MASTLSEQLSLLKDIYHSLQPQQDTELLNDSILAIRSSADTQKNEAEKIKKIILELQSKIEATKNDIEKKIKISSTQDHIDKMSALEKEKETLALRTLKKKINELVDKIEKIDKEDTVSKKIDPNVSLGVDVIYDKEKDSDITHIVAHSSIANKFEIVPADIDSFEVTETIWDAIN</sequence>
<organism evidence="2 3">
    <name type="scientific">Smittium simulii</name>
    <dbReference type="NCBI Taxonomy" id="133385"/>
    <lineage>
        <taxon>Eukaryota</taxon>
        <taxon>Fungi</taxon>
        <taxon>Fungi incertae sedis</taxon>
        <taxon>Zoopagomycota</taxon>
        <taxon>Kickxellomycotina</taxon>
        <taxon>Harpellomycetes</taxon>
        <taxon>Harpellales</taxon>
        <taxon>Legeriomycetaceae</taxon>
        <taxon>Smittium</taxon>
    </lineage>
</organism>
<dbReference type="EMBL" id="MBFR01000015">
    <property type="protein sequence ID" value="PVU97258.1"/>
    <property type="molecule type" value="Genomic_DNA"/>
</dbReference>
<dbReference type="AlphaFoldDB" id="A0A2T9YY51"/>
<evidence type="ECO:0000256" key="1">
    <source>
        <dbReference type="SAM" id="Coils"/>
    </source>
</evidence>
<evidence type="ECO:0000313" key="3">
    <source>
        <dbReference type="Proteomes" id="UP000245383"/>
    </source>
</evidence>
<evidence type="ECO:0000313" key="2">
    <source>
        <dbReference type="EMBL" id="PVU97258.1"/>
    </source>
</evidence>
<evidence type="ECO:0008006" key="4">
    <source>
        <dbReference type="Google" id="ProtNLM"/>
    </source>
</evidence>
<keyword evidence="1" id="KW-0175">Coiled coil</keyword>
<feature type="coiled-coil region" evidence="1">
    <location>
        <begin position="39"/>
        <end position="115"/>
    </location>
</feature>
<dbReference type="Proteomes" id="UP000245383">
    <property type="component" value="Unassembled WGS sequence"/>
</dbReference>
<accession>A0A2T9YY51</accession>
<comment type="caution">
    <text evidence="2">The sequence shown here is derived from an EMBL/GenBank/DDBJ whole genome shotgun (WGS) entry which is preliminary data.</text>
</comment>